<evidence type="ECO:0008006" key="3">
    <source>
        <dbReference type="Google" id="ProtNLM"/>
    </source>
</evidence>
<keyword evidence="1" id="KW-0812">Transmembrane</keyword>
<reference evidence="2" key="1">
    <citation type="submission" date="2016-04" db="EMBL/GenBank/DDBJ databases">
        <authorList>
            <person name="Evans L.H."/>
            <person name="Alamgir A."/>
            <person name="Owens N."/>
            <person name="Weber N.D."/>
            <person name="Virtaneva K."/>
            <person name="Barbian K."/>
            <person name="Babar A."/>
            <person name="Rosenke K."/>
        </authorList>
    </citation>
    <scope>NUCLEOTIDE SEQUENCE</scope>
    <source>
        <strain evidence="2">86-2</strain>
    </source>
</reference>
<dbReference type="EMBL" id="FLUL01000001">
    <property type="protein sequence ID" value="SBW06695.1"/>
    <property type="molecule type" value="Genomic_DNA"/>
</dbReference>
<dbReference type="RefSeq" id="WP_296951304.1">
    <property type="nucleotide sequence ID" value="NZ_LT599021.1"/>
</dbReference>
<dbReference type="PROSITE" id="PS51257">
    <property type="entry name" value="PROKAR_LIPOPROTEIN"/>
    <property type="match status" value="1"/>
</dbReference>
<dbReference type="AlphaFoldDB" id="A0A212K5B8"/>
<dbReference type="Pfam" id="PF03415">
    <property type="entry name" value="Peptidase_C11"/>
    <property type="match status" value="1"/>
</dbReference>
<dbReference type="PANTHER" id="PTHR37835:SF1">
    <property type="entry name" value="ALPHA-CLOSTRIPAIN"/>
    <property type="match status" value="1"/>
</dbReference>
<name>A0A212K5B8_9BACT</name>
<sequence>MANKKQRAREFIIKTIYMTAFIFILGMVVVSCTKEEEEPLVVSKVSLVYLAADNSLSGEGYDKLEAIRQGWTATPGSRVLVYFDSADKGASLLELRGDHQMDILEEYGEENAAASEVFRRVILKAAGLYPQATLNLLVFSHASGWLPQCSYNNPSLRSVVMDRNNEMDLADFADAIPNNSFQYIIFEACHMAGIEVAYQLRYKARYLVASSAEIVSPGFTDIYREYIGELVSGNPVSFMQQAFNYFDKQTGYMRSATFSVIKTAKLEDLAGFIKTYCDINKEVNITNIQPFDRNSDHLFFDFGSYYLSLLATDTQREELSALIEACVVWKATTPYFMEGYRGFVIEEHSGLTAYIMQEAYPSLNERYKQTEWYKAIK</sequence>
<proteinExistence type="predicted"/>
<dbReference type="Gene3D" id="3.40.50.11970">
    <property type="match status" value="1"/>
</dbReference>
<keyword evidence="1" id="KW-1133">Transmembrane helix</keyword>
<organism evidence="2">
    <name type="scientific">uncultured Dysgonomonas sp</name>
    <dbReference type="NCBI Taxonomy" id="206096"/>
    <lineage>
        <taxon>Bacteria</taxon>
        <taxon>Pseudomonadati</taxon>
        <taxon>Bacteroidota</taxon>
        <taxon>Bacteroidia</taxon>
        <taxon>Bacteroidales</taxon>
        <taxon>Dysgonomonadaceae</taxon>
        <taxon>Dysgonomonas</taxon>
        <taxon>environmental samples</taxon>
    </lineage>
</organism>
<dbReference type="InterPro" id="IPR005077">
    <property type="entry name" value="Peptidase_C11"/>
</dbReference>
<accession>A0A212K5B8</accession>
<protein>
    <recommendedName>
        <fullName evidence="3">Clostripain</fullName>
    </recommendedName>
</protein>
<gene>
    <name evidence="2" type="ORF">KL86DYS2_13019</name>
</gene>
<keyword evidence="1" id="KW-0472">Membrane</keyword>
<dbReference type="PANTHER" id="PTHR37835">
    <property type="entry name" value="ALPHA-CLOSTRIPAIN"/>
    <property type="match status" value="1"/>
</dbReference>
<evidence type="ECO:0000256" key="1">
    <source>
        <dbReference type="SAM" id="Phobius"/>
    </source>
</evidence>
<evidence type="ECO:0000313" key="2">
    <source>
        <dbReference type="EMBL" id="SBW06695.1"/>
    </source>
</evidence>
<feature type="transmembrane region" description="Helical" evidence="1">
    <location>
        <begin position="12"/>
        <end position="30"/>
    </location>
</feature>